<evidence type="ECO:0000313" key="3">
    <source>
        <dbReference type="Proteomes" id="UP000051086"/>
    </source>
</evidence>
<dbReference type="Proteomes" id="UP000051086">
    <property type="component" value="Unassembled WGS sequence"/>
</dbReference>
<dbReference type="NCBIfam" id="TIGR01560">
    <property type="entry name" value="put_DNA_pack"/>
    <property type="match status" value="1"/>
</dbReference>
<protein>
    <submittedName>
        <fullName evidence="2">Phage gp6-like head-tail connector protein</fullName>
    </submittedName>
</protein>
<dbReference type="NCBIfam" id="TIGR02215">
    <property type="entry name" value="phage_chp_gp8"/>
    <property type="match status" value="1"/>
</dbReference>
<dbReference type="CDD" id="cd08054">
    <property type="entry name" value="gp6"/>
    <property type="match status" value="1"/>
</dbReference>
<dbReference type="AlphaFoldDB" id="A0A0P1FB36"/>
<evidence type="ECO:0000313" key="1">
    <source>
        <dbReference type="EMBL" id="CUH65409.1"/>
    </source>
</evidence>
<dbReference type="OrthoDB" id="8478788at2"/>
<keyword evidence="3" id="KW-1185">Reference proteome</keyword>
<gene>
    <name evidence="1" type="ORF">TL5118_01294</name>
    <name evidence="2" type="ORF">TL5120_00275</name>
</gene>
<dbReference type="InterPro" id="IPR006450">
    <property type="entry name" value="Phage_HK97_gp6-like"/>
</dbReference>
<dbReference type="InterPro" id="IPR011738">
    <property type="entry name" value="Phage_CHP"/>
</dbReference>
<evidence type="ECO:0000313" key="2">
    <source>
        <dbReference type="EMBL" id="CUH70498.1"/>
    </source>
</evidence>
<dbReference type="EMBL" id="CYSB01000025">
    <property type="protein sequence ID" value="CUH65409.1"/>
    <property type="molecule type" value="Genomic_DNA"/>
</dbReference>
<name>A0A0P1FB36_9RHOB</name>
<reference evidence="2 4" key="1">
    <citation type="submission" date="2015-09" db="EMBL/GenBank/DDBJ databases">
        <authorList>
            <consortium name="Swine Surveillance"/>
        </authorList>
    </citation>
    <scope>NUCLEOTIDE SEQUENCE [LARGE SCALE GENOMIC DNA]</scope>
    <source>
        <strain evidence="2 4">5120</strain>
    </source>
</reference>
<accession>A0A0P1FB36</accession>
<organism evidence="2 4">
    <name type="scientific">Thalassovita autumnalis</name>
    <dbReference type="NCBI Taxonomy" id="2072972"/>
    <lineage>
        <taxon>Bacteria</taxon>
        <taxon>Pseudomonadati</taxon>
        <taxon>Pseudomonadota</taxon>
        <taxon>Alphaproteobacteria</taxon>
        <taxon>Rhodobacterales</taxon>
        <taxon>Roseobacteraceae</taxon>
        <taxon>Thalassovita</taxon>
    </lineage>
</organism>
<sequence>MTLTEVTPVALADLPVLALKSHLRLGSGFAEADLQEDLLASFLRAALAAIEARISKAILARSFDLQLTRWATPAAQALPLAPVTAIEAVTLFTATGTAEVVDPARYQLLADSQRPALWPVNGCLPAIPGGGHALVRLTAGFGPWGAVPPDLAQAVLMLAAHYYEYRDDTGLKAGCMPFGVTALIERHRQMRLGGIGASDGVAR</sequence>
<reference evidence="1 3" key="2">
    <citation type="submission" date="2015-09" db="EMBL/GenBank/DDBJ databases">
        <authorList>
            <person name="Rodrigo-Torres L."/>
            <person name="Arahal D.R."/>
        </authorList>
    </citation>
    <scope>NUCLEOTIDE SEQUENCE [LARGE SCALE GENOMIC DNA]</scope>
    <source>
        <strain evidence="1 3">CECT 5118</strain>
    </source>
</reference>
<proteinExistence type="predicted"/>
<dbReference type="Proteomes" id="UP000051887">
    <property type="component" value="Unassembled WGS sequence"/>
</dbReference>
<dbReference type="Gene3D" id="1.10.3230.30">
    <property type="entry name" value="Phage gp6-like head-tail connector protein"/>
    <property type="match status" value="1"/>
</dbReference>
<dbReference type="RefSeq" id="WP_058241845.1">
    <property type="nucleotide sequence ID" value="NZ_CYSB01000025.1"/>
</dbReference>
<evidence type="ECO:0000313" key="4">
    <source>
        <dbReference type="Proteomes" id="UP000051887"/>
    </source>
</evidence>
<dbReference type="EMBL" id="CYSC01000007">
    <property type="protein sequence ID" value="CUH70498.1"/>
    <property type="molecule type" value="Genomic_DNA"/>
</dbReference>